<keyword evidence="2" id="KW-1185">Reference proteome</keyword>
<sequence length="82" mass="9092">MCKVYFQTLECPWCKATQKRNGEDDTVDTGRQPCSEAKTNRKFGQCANGITRVDAGRKSAAECDTCAEIPYEQKAGSTSYGW</sequence>
<dbReference type="EMBL" id="KN714768">
    <property type="protein sequence ID" value="KUI61138.1"/>
    <property type="molecule type" value="Genomic_DNA"/>
</dbReference>
<gene>
    <name evidence="1" type="ORF">VP1G_11243</name>
</gene>
<name>A0A194VB90_CYTMA</name>
<accession>A0A194VB90</accession>
<evidence type="ECO:0000313" key="1">
    <source>
        <dbReference type="EMBL" id="KUI61138.1"/>
    </source>
</evidence>
<dbReference type="AlphaFoldDB" id="A0A194VB90"/>
<dbReference type="Proteomes" id="UP000078576">
    <property type="component" value="Unassembled WGS sequence"/>
</dbReference>
<organism evidence="1 2">
    <name type="scientific">Cytospora mali</name>
    <name type="common">Apple Valsa canker fungus</name>
    <name type="synonym">Valsa mali</name>
    <dbReference type="NCBI Taxonomy" id="578113"/>
    <lineage>
        <taxon>Eukaryota</taxon>
        <taxon>Fungi</taxon>
        <taxon>Dikarya</taxon>
        <taxon>Ascomycota</taxon>
        <taxon>Pezizomycotina</taxon>
        <taxon>Sordariomycetes</taxon>
        <taxon>Sordariomycetidae</taxon>
        <taxon>Diaporthales</taxon>
        <taxon>Cytosporaceae</taxon>
        <taxon>Cytospora</taxon>
    </lineage>
</organism>
<protein>
    <submittedName>
        <fullName evidence="1">Uncharacterized protein</fullName>
    </submittedName>
</protein>
<proteinExistence type="predicted"/>
<evidence type="ECO:0000313" key="2">
    <source>
        <dbReference type="Proteomes" id="UP000078576"/>
    </source>
</evidence>
<reference evidence="2" key="1">
    <citation type="submission" date="2014-12" db="EMBL/GenBank/DDBJ databases">
        <title>Genome Sequence of Valsa Canker Pathogens Uncovers a Specific Adaption of Colonization on Woody Bark.</title>
        <authorList>
            <person name="Yin Z."/>
            <person name="Liu H."/>
            <person name="Gao X."/>
            <person name="Li Z."/>
            <person name="Song N."/>
            <person name="Ke X."/>
            <person name="Dai Q."/>
            <person name="Wu Y."/>
            <person name="Sun Y."/>
            <person name="Xu J.-R."/>
            <person name="Kang Z.K."/>
            <person name="Wang L."/>
            <person name="Huang L."/>
        </authorList>
    </citation>
    <scope>NUCLEOTIDE SEQUENCE [LARGE SCALE GENOMIC DNA]</scope>
    <source>
        <strain evidence="2">SXYL134</strain>
    </source>
</reference>